<keyword evidence="1" id="KW-0812">Transmembrane</keyword>
<dbReference type="InterPro" id="IPR046513">
    <property type="entry name" value="DUF6691"/>
</dbReference>
<evidence type="ECO:0000256" key="1">
    <source>
        <dbReference type="SAM" id="Phobius"/>
    </source>
</evidence>
<dbReference type="AlphaFoldDB" id="A0A0D1DDQ5"/>
<accession>A0A0D1DDQ5</accession>
<dbReference type="Proteomes" id="UP000032232">
    <property type="component" value="Unassembled WGS sequence"/>
</dbReference>
<comment type="caution">
    <text evidence="2">The sequence shown here is derived from an EMBL/GenBank/DDBJ whole genome shotgun (WGS) entry which is preliminary data.</text>
</comment>
<gene>
    <name evidence="2" type="ORF">jaqu_01380</name>
</gene>
<keyword evidence="1" id="KW-0472">Membrane</keyword>
<keyword evidence="1" id="KW-1133">Transmembrane helix</keyword>
<dbReference type="PATRIC" id="fig|935700.4.peg.145"/>
<dbReference type="RefSeq" id="WP_043917002.1">
    <property type="nucleotide sequence ID" value="NZ_FZPF01000016.1"/>
</dbReference>
<sequence>MRVVLGFAAGLLFGVGLVVSGMSDPAKVLNFLDVANWTTTWDPSLAFVMGGASVTAFVGYRLAWRRSAPVLMDDFDVPSSTAVDRPLLTGAALFGLGWGIGGFCPGPAWTALPLMAPGTLAFLPAMLFGLWLGGRAKASPLFAGASA</sequence>
<evidence type="ECO:0000313" key="3">
    <source>
        <dbReference type="Proteomes" id="UP000032232"/>
    </source>
</evidence>
<reference evidence="2 3" key="1">
    <citation type="submission" date="2015-02" db="EMBL/GenBank/DDBJ databases">
        <title>Genome Sequence of Jannaschia aquimarina DSM28248, a member of the Roseobacter clade.</title>
        <authorList>
            <person name="Voget S."/>
            <person name="Daniel R."/>
        </authorList>
    </citation>
    <scope>NUCLEOTIDE SEQUENCE [LARGE SCALE GENOMIC DNA]</scope>
    <source>
        <strain evidence="2 3">GSW-M26</strain>
    </source>
</reference>
<evidence type="ECO:0000313" key="2">
    <source>
        <dbReference type="EMBL" id="KIT18118.1"/>
    </source>
</evidence>
<dbReference type="OrthoDB" id="9790409at2"/>
<dbReference type="STRING" id="935700.jaqu_01380"/>
<dbReference type="Pfam" id="PF20398">
    <property type="entry name" value="DUF6691"/>
    <property type="match status" value="1"/>
</dbReference>
<evidence type="ECO:0008006" key="4">
    <source>
        <dbReference type="Google" id="ProtNLM"/>
    </source>
</evidence>
<protein>
    <recommendedName>
        <fullName evidence="4">YeeE/YedE family protein</fullName>
    </recommendedName>
</protein>
<dbReference type="EMBL" id="JYFE01000004">
    <property type="protein sequence ID" value="KIT18118.1"/>
    <property type="molecule type" value="Genomic_DNA"/>
</dbReference>
<feature type="transmembrane region" description="Helical" evidence="1">
    <location>
        <begin position="44"/>
        <end position="64"/>
    </location>
</feature>
<feature type="transmembrane region" description="Helical" evidence="1">
    <location>
        <begin position="85"/>
        <end position="108"/>
    </location>
</feature>
<proteinExistence type="predicted"/>
<feature type="transmembrane region" description="Helical" evidence="1">
    <location>
        <begin position="114"/>
        <end position="132"/>
    </location>
</feature>
<keyword evidence="3" id="KW-1185">Reference proteome</keyword>
<name>A0A0D1DDQ5_9RHOB</name>
<organism evidence="2 3">
    <name type="scientific">Jannaschia aquimarina</name>
    <dbReference type="NCBI Taxonomy" id="935700"/>
    <lineage>
        <taxon>Bacteria</taxon>
        <taxon>Pseudomonadati</taxon>
        <taxon>Pseudomonadota</taxon>
        <taxon>Alphaproteobacteria</taxon>
        <taxon>Rhodobacterales</taxon>
        <taxon>Roseobacteraceae</taxon>
        <taxon>Jannaschia</taxon>
    </lineage>
</organism>